<dbReference type="EMBL" id="CP001398">
    <property type="protein sequence ID" value="ACS34092.1"/>
    <property type="molecule type" value="Genomic_DNA"/>
</dbReference>
<dbReference type="InterPro" id="IPR015424">
    <property type="entry name" value="PyrdxlP-dep_Trfase"/>
</dbReference>
<dbReference type="PROSITE" id="PS00105">
    <property type="entry name" value="AA_TRANSFER_CLASS_1"/>
    <property type="match status" value="1"/>
</dbReference>
<keyword evidence="6" id="KW-0663">Pyridoxal phosphate</keyword>
<evidence type="ECO:0000256" key="1">
    <source>
        <dbReference type="ARBA" id="ARBA00001933"/>
    </source>
</evidence>
<reference evidence="9 10" key="1">
    <citation type="journal article" date="2007" name="Genome Biol.">
        <title>Genome analysis and genome-wide proteomics of Thermococcus gammatolerans, the most radioresistant organism known amongst the Archaea.</title>
        <authorList>
            <person name="Zivanovic Y."/>
            <person name="Armengaud J."/>
            <person name="Lagorce A."/>
            <person name="Leplat C."/>
            <person name="Guerin P."/>
            <person name="Dutertre M."/>
            <person name="Anthouard V."/>
            <person name="Forterre P."/>
            <person name="Wincker P."/>
            <person name="Confalonieri F."/>
        </authorList>
    </citation>
    <scope>NUCLEOTIDE SEQUENCE [LARGE SCALE GENOMIC DNA]</scope>
    <source>
        <strain evidence="10">DSM 15229 / JCM 11827 / EJ3</strain>
    </source>
</reference>
<dbReference type="STRING" id="593117.TGAM_1590"/>
<evidence type="ECO:0000256" key="7">
    <source>
        <dbReference type="RuleBase" id="RU000481"/>
    </source>
</evidence>
<dbReference type="PATRIC" id="fig|593117.10.peg.1594"/>
<evidence type="ECO:0000256" key="5">
    <source>
        <dbReference type="ARBA" id="ARBA00022679"/>
    </source>
</evidence>
<keyword evidence="4 7" id="KW-0032">Aminotransferase</keyword>
<evidence type="ECO:0000313" key="9">
    <source>
        <dbReference type="EMBL" id="ACS34092.1"/>
    </source>
</evidence>
<dbReference type="HOGENOM" id="CLU_017584_4_3_2"/>
<keyword evidence="10" id="KW-1185">Reference proteome</keyword>
<dbReference type="AlphaFoldDB" id="C5A780"/>
<dbReference type="Pfam" id="PF00155">
    <property type="entry name" value="Aminotran_1_2"/>
    <property type="match status" value="1"/>
</dbReference>
<evidence type="ECO:0000313" key="10">
    <source>
        <dbReference type="Proteomes" id="UP000001488"/>
    </source>
</evidence>
<dbReference type="CDD" id="cd00609">
    <property type="entry name" value="AAT_like"/>
    <property type="match status" value="1"/>
</dbReference>
<dbReference type="KEGG" id="tga:TGAM_1590"/>
<sequence>MYEFFNRINEIKPGIRLDAGQPDIPVREEIIEETVASLRRGETGYISSSGMGELRERIAEAEGVSPEEVIVGPGSKILIAAEIAMADRIAVIAPYWSAYVLIARQFGKEVEVIRTRLEEEWRPRLEELNADLLILNYPNNPTGRVLSRSELKEILELAEETGAKVLSDEIYAELSFMDFTPVRELYENAVTVKGFSKLYSMTGFRLGYAIADREEIARIRHFMESTVTCVPPFVQRAGIKALELRDELVDDVRKEYMRRAKLASRILRGLYFREPEGAFYVFLRVPGDGLAFAERLLDKGVAVFPGVAFGPYRDFIRISLTGSHLEEGLKTIREEVQCALGSPATGGWAGSSSGAWAGR</sequence>
<feature type="domain" description="Aminotransferase class I/classII large" evidence="8">
    <location>
        <begin position="14"/>
        <end position="324"/>
    </location>
</feature>
<dbReference type="InterPro" id="IPR015421">
    <property type="entry name" value="PyrdxlP-dep_Trfase_major"/>
</dbReference>
<dbReference type="eggNOG" id="arCOG04333">
    <property type="taxonomic scope" value="Archaea"/>
</dbReference>
<dbReference type="InterPro" id="IPR004839">
    <property type="entry name" value="Aminotransferase_I/II_large"/>
</dbReference>
<comment type="subunit">
    <text evidence="3">Homodimer.</text>
</comment>
<dbReference type="EC" id="2.6.1.-" evidence="7"/>
<name>C5A780_THEGJ</name>
<organism evidence="9 10">
    <name type="scientific">Thermococcus gammatolerans (strain DSM 15229 / JCM 11827 / EJ3)</name>
    <dbReference type="NCBI Taxonomy" id="593117"/>
    <lineage>
        <taxon>Archaea</taxon>
        <taxon>Methanobacteriati</taxon>
        <taxon>Methanobacteriota</taxon>
        <taxon>Thermococci</taxon>
        <taxon>Thermococcales</taxon>
        <taxon>Thermococcaceae</taxon>
        <taxon>Thermococcus</taxon>
    </lineage>
</organism>
<dbReference type="GO" id="GO:0008483">
    <property type="term" value="F:transaminase activity"/>
    <property type="evidence" value="ECO:0007669"/>
    <property type="project" value="UniProtKB-KW"/>
</dbReference>
<dbReference type="InterPro" id="IPR050596">
    <property type="entry name" value="AspAT/PAT-like"/>
</dbReference>
<dbReference type="PANTHER" id="PTHR46383">
    <property type="entry name" value="ASPARTATE AMINOTRANSFERASE"/>
    <property type="match status" value="1"/>
</dbReference>
<comment type="similarity">
    <text evidence="2 7">Belongs to the class-I pyridoxal-phosphate-dependent aminotransferase family.</text>
</comment>
<evidence type="ECO:0000256" key="3">
    <source>
        <dbReference type="ARBA" id="ARBA00011738"/>
    </source>
</evidence>
<evidence type="ECO:0000256" key="6">
    <source>
        <dbReference type="ARBA" id="ARBA00022898"/>
    </source>
</evidence>
<accession>C5A780</accession>
<evidence type="ECO:0000259" key="8">
    <source>
        <dbReference type="Pfam" id="PF00155"/>
    </source>
</evidence>
<dbReference type="Proteomes" id="UP000001488">
    <property type="component" value="Chromosome"/>
</dbReference>
<comment type="cofactor">
    <cofactor evidence="1 7">
        <name>pyridoxal 5'-phosphate</name>
        <dbReference type="ChEBI" id="CHEBI:597326"/>
    </cofactor>
</comment>
<protein>
    <recommendedName>
        <fullName evidence="7">Aminotransferase</fullName>
        <ecNumber evidence="7">2.6.1.-</ecNumber>
    </recommendedName>
</protein>
<evidence type="ECO:0000256" key="4">
    <source>
        <dbReference type="ARBA" id="ARBA00022576"/>
    </source>
</evidence>
<dbReference type="InterPro" id="IPR004838">
    <property type="entry name" value="NHTrfase_class1_PyrdxlP-BS"/>
</dbReference>
<dbReference type="GO" id="GO:0006520">
    <property type="term" value="P:amino acid metabolic process"/>
    <property type="evidence" value="ECO:0007669"/>
    <property type="project" value="InterPro"/>
</dbReference>
<dbReference type="SUPFAM" id="SSF53383">
    <property type="entry name" value="PLP-dependent transferases"/>
    <property type="match status" value="1"/>
</dbReference>
<dbReference type="GO" id="GO:0030170">
    <property type="term" value="F:pyridoxal phosphate binding"/>
    <property type="evidence" value="ECO:0007669"/>
    <property type="project" value="InterPro"/>
</dbReference>
<dbReference type="PANTHER" id="PTHR46383:SF1">
    <property type="entry name" value="ASPARTATE AMINOTRANSFERASE"/>
    <property type="match status" value="1"/>
</dbReference>
<dbReference type="Gene3D" id="3.40.640.10">
    <property type="entry name" value="Type I PLP-dependent aspartate aminotransferase-like (Major domain)"/>
    <property type="match status" value="1"/>
</dbReference>
<keyword evidence="5 7" id="KW-0808">Transferase</keyword>
<dbReference type="PaxDb" id="593117-TGAM_1590"/>
<proteinExistence type="inferred from homology"/>
<gene>
    <name evidence="9" type="primary">aspC-2</name>
    <name evidence="9" type="ordered locus">TGAM_1590</name>
</gene>
<evidence type="ECO:0000256" key="2">
    <source>
        <dbReference type="ARBA" id="ARBA00007441"/>
    </source>
</evidence>